<evidence type="ECO:0000259" key="9">
    <source>
        <dbReference type="Pfam" id="PF05649"/>
    </source>
</evidence>
<dbReference type="Gene3D" id="3.40.390.10">
    <property type="entry name" value="Collagenase (Catalytic Domain)"/>
    <property type="match status" value="1"/>
</dbReference>
<evidence type="ECO:0000259" key="8">
    <source>
        <dbReference type="Pfam" id="PF01431"/>
    </source>
</evidence>
<gene>
    <name evidence="10" type="ORF">GCM10022210_18030</name>
</gene>
<dbReference type="CDD" id="cd08662">
    <property type="entry name" value="M13"/>
    <property type="match status" value="1"/>
</dbReference>
<keyword evidence="3" id="KW-0645">Protease</keyword>
<feature type="domain" description="Peptidase M13 C-terminal" evidence="8">
    <location>
        <begin position="477"/>
        <end position="679"/>
    </location>
</feature>
<dbReference type="Pfam" id="PF05649">
    <property type="entry name" value="Peptidase_M13_N"/>
    <property type="match status" value="1"/>
</dbReference>
<dbReference type="InterPro" id="IPR024079">
    <property type="entry name" value="MetalloPept_cat_dom_sf"/>
</dbReference>
<comment type="cofactor">
    <cofactor evidence="1">
        <name>Zn(2+)</name>
        <dbReference type="ChEBI" id="CHEBI:29105"/>
    </cofactor>
</comment>
<evidence type="ECO:0000256" key="5">
    <source>
        <dbReference type="ARBA" id="ARBA00022801"/>
    </source>
</evidence>
<dbReference type="Gene3D" id="1.10.1380.10">
    <property type="entry name" value="Neutral endopeptidase , domain2"/>
    <property type="match status" value="1"/>
</dbReference>
<dbReference type="SUPFAM" id="SSF55486">
    <property type="entry name" value="Metalloproteases ('zincins'), catalytic domain"/>
    <property type="match status" value="1"/>
</dbReference>
<name>A0ABP7PQV0_9SPHI</name>
<evidence type="ECO:0000313" key="11">
    <source>
        <dbReference type="Proteomes" id="UP001500742"/>
    </source>
</evidence>
<keyword evidence="11" id="KW-1185">Reference proteome</keyword>
<dbReference type="PROSITE" id="PS51257">
    <property type="entry name" value="PROKAR_LIPOPROTEIN"/>
    <property type="match status" value="1"/>
</dbReference>
<comment type="similarity">
    <text evidence="2">Belongs to the peptidase M13 family.</text>
</comment>
<evidence type="ECO:0000256" key="1">
    <source>
        <dbReference type="ARBA" id="ARBA00001947"/>
    </source>
</evidence>
<dbReference type="Pfam" id="PF01431">
    <property type="entry name" value="Peptidase_M13"/>
    <property type="match status" value="1"/>
</dbReference>
<dbReference type="InterPro" id="IPR042089">
    <property type="entry name" value="Peptidase_M13_dom_2"/>
</dbReference>
<dbReference type="InterPro" id="IPR008753">
    <property type="entry name" value="Peptidase_M13_N"/>
</dbReference>
<accession>A0ABP7PQV0</accession>
<proteinExistence type="inferred from homology"/>
<feature type="domain" description="Peptidase M13 N-terminal" evidence="9">
    <location>
        <begin position="45"/>
        <end position="425"/>
    </location>
</feature>
<dbReference type="PANTHER" id="PTHR11733:SF167">
    <property type="entry name" value="FI17812P1-RELATED"/>
    <property type="match status" value="1"/>
</dbReference>
<protein>
    <submittedName>
        <fullName evidence="10">M13 family metallopeptidase</fullName>
    </submittedName>
</protein>
<dbReference type="PANTHER" id="PTHR11733">
    <property type="entry name" value="ZINC METALLOPROTEASE FAMILY M13 NEPRILYSIN-RELATED"/>
    <property type="match status" value="1"/>
</dbReference>
<dbReference type="InterPro" id="IPR000718">
    <property type="entry name" value="Peptidase_M13"/>
</dbReference>
<evidence type="ECO:0000313" key="10">
    <source>
        <dbReference type="EMBL" id="GAA3969465.1"/>
    </source>
</evidence>
<evidence type="ECO:0000256" key="6">
    <source>
        <dbReference type="ARBA" id="ARBA00022833"/>
    </source>
</evidence>
<dbReference type="InterPro" id="IPR018497">
    <property type="entry name" value="Peptidase_M13_C"/>
</dbReference>
<dbReference type="PRINTS" id="PR00786">
    <property type="entry name" value="NEPRILYSIN"/>
</dbReference>
<evidence type="ECO:0000256" key="3">
    <source>
        <dbReference type="ARBA" id="ARBA00022670"/>
    </source>
</evidence>
<dbReference type="EMBL" id="BAAAZC010000011">
    <property type="protein sequence ID" value="GAA3969465.1"/>
    <property type="molecule type" value="Genomic_DNA"/>
</dbReference>
<organism evidence="10 11">
    <name type="scientific">Mucilaginibacter dorajii</name>
    <dbReference type="NCBI Taxonomy" id="692994"/>
    <lineage>
        <taxon>Bacteria</taxon>
        <taxon>Pseudomonadati</taxon>
        <taxon>Bacteroidota</taxon>
        <taxon>Sphingobacteriia</taxon>
        <taxon>Sphingobacteriales</taxon>
        <taxon>Sphingobacteriaceae</taxon>
        <taxon>Mucilaginibacter</taxon>
    </lineage>
</organism>
<dbReference type="RefSeq" id="WP_259095957.1">
    <property type="nucleotide sequence ID" value="NZ_BAAAZC010000011.1"/>
</dbReference>
<sequence length="682" mass="77490">MIKKLSSLALTAALGITLVTSCKDNTRLYADNDPVIKNIDTSVKPGDDFFKYANGTWLKKNPIPAAYSAWGIGNVVQEELRDKMKKINEDALKADAPKGSNTQKIGDFYYSGMDTVDIEKQGLAPLKDELKRIDDIKDIKSLVEAFTHLDGIGVTTPLGTYVGQDAKNSDKQLLQLGQSGIGLPNRDYYFNTDAHSVAIRTDYQQKHLPAIFKLGGLPSDAANAAAKKVYALEVFLADSSRKLEDLRDPYHNYNKMTIAGLSKLAPDVDWKATFEKMDYKNADTVIVGQPEYYRALNKALHVYSIDDWKNYLRKNLVSSFGSYLSKPFDQELFRFYGTVLEGNKEQLPRWKRVLDTENGLMGEVLGQIFVKEYFPEKTKERYVKLVETMRETFKEHIEKLDWMSQQTKEKAFYKLSKVMPKVGYPDKWKDFSTLEIDRGPYALNVMRANNWWHKFNASKLGKPVDRTEWGMTPQTYNAYYNPSNNEIVLPAGIFTIPGFKDEDIDDAVIYGYAAASTIGHEMTHGFDDEGRQFDAKGNLKAWWQPQDSVKFGQRAKMLIDQFNGYTIYGLHVNGKATQGENIADLGGIVIGLDAFKKTDQYKEGKSINGFTPLQRYFLGYALGWLGQDRQEALSSQILTNEHAPGFMRVNGPFTDVPEFYEAFHIKKGDKMWLDPDKRVKIW</sequence>
<keyword evidence="5" id="KW-0378">Hydrolase</keyword>
<dbReference type="PROSITE" id="PS51885">
    <property type="entry name" value="NEPRILYSIN"/>
    <property type="match status" value="1"/>
</dbReference>
<keyword evidence="7" id="KW-0482">Metalloprotease</keyword>
<evidence type="ECO:0000256" key="4">
    <source>
        <dbReference type="ARBA" id="ARBA00022723"/>
    </source>
</evidence>
<evidence type="ECO:0000256" key="7">
    <source>
        <dbReference type="ARBA" id="ARBA00023049"/>
    </source>
</evidence>
<keyword evidence="6" id="KW-0862">Zinc</keyword>
<keyword evidence="4" id="KW-0479">Metal-binding</keyword>
<dbReference type="Proteomes" id="UP001500742">
    <property type="component" value="Unassembled WGS sequence"/>
</dbReference>
<comment type="caution">
    <text evidence="10">The sequence shown here is derived from an EMBL/GenBank/DDBJ whole genome shotgun (WGS) entry which is preliminary data.</text>
</comment>
<reference evidence="11" key="1">
    <citation type="journal article" date="2019" name="Int. J. Syst. Evol. Microbiol.">
        <title>The Global Catalogue of Microorganisms (GCM) 10K type strain sequencing project: providing services to taxonomists for standard genome sequencing and annotation.</title>
        <authorList>
            <consortium name="The Broad Institute Genomics Platform"/>
            <consortium name="The Broad Institute Genome Sequencing Center for Infectious Disease"/>
            <person name="Wu L."/>
            <person name="Ma J."/>
        </authorList>
    </citation>
    <scope>NUCLEOTIDE SEQUENCE [LARGE SCALE GENOMIC DNA]</scope>
    <source>
        <strain evidence="11">JCM 16601</strain>
    </source>
</reference>
<evidence type="ECO:0000256" key="2">
    <source>
        <dbReference type="ARBA" id="ARBA00007357"/>
    </source>
</evidence>